<sequence length="315" mass="35797">MIHEFKTCLQNHNLLELSSIPKSDLHNHAGCGGNVNYIASQTNIKIDQPPAVFESMFHMYSWFTDNIKVHCSYLKRLEAAFVQAYDDNIHVLAMSFETDEANKIGGMDLGLFIQTMNTFKQRLAPSTIFLPELTFNRACCDVDSAYSRLDEILSFQWFKSLDICNDELAQPIKNFKKIYRKAKDSGLRLKAHVGEVGTANDVMEAVEELELDEVHHGVAAVTSPFIMKWLADNRVQLNICPSSNVMLGVVKGYDVHPIRKLYDYGIPVTINTDDLLIFNQTVSQEYLNLYEAGLMTVEELDDIREIGLKEINNYV</sequence>
<evidence type="ECO:0000259" key="6">
    <source>
        <dbReference type="Pfam" id="PF00962"/>
    </source>
</evidence>
<dbReference type="InterPro" id="IPR032466">
    <property type="entry name" value="Metal_Hydrolase"/>
</dbReference>
<dbReference type="InterPro" id="IPR006330">
    <property type="entry name" value="Ado/ade_deaminase"/>
</dbReference>
<evidence type="ECO:0000313" key="8">
    <source>
        <dbReference type="Proteomes" id="UP000515703"/>
    </source>
</evidence>
<comment type="cofactor">
    <cofactor evidence="1">
        <name>Zn(2+)</name>
        <dbReference type="ChEBI" id="CHEBI:29105"/>
    </cofactor>
</comment>
<dbReference type="EMBL" id="AP023368">
    <property type="protein sequence ID" value="BCK00723.1"/>
    <property type="molecule type" value="Genomic_DNA"/>
</dbReference>
<dbReference type="GO" id="GO:0046872">
    <property type="term" value="F:metal ion binding"/>
    <property type="evidence" value="ECO:0007669"/>
    <property type="project" value="UniProtKB-KW"/>
</dbReference>
<keyword evidence="4" id="KW-0378">Hydrolase</keyword>
<dbReference type="Gene3D" id="3.20.20.140">
    <property type="entry name" value="Metal-dependent hydrolases"/>
    <property type="match status" value="1"/>
</dbReference>
<dbReference type="PANTHER" id="PTHR43114">
    <property type="entry name" value="ADENINE DEAMINASE"/>
    <property type="match status" value="1"/>
</dbReference>
<evidence type="ECO:0000313" key="7">
    <source>
        <dbReference type="EMBL" id="BCK00723.1"/>
    </source>
</evidence>
<name>A0A7I8DR22_9FIRM</name>
<dbReference type="NCBIfam" id="NF006856">
    <property type="entry name" value="PRK09358.3-3"/>
    <property type="match status" value="1"/>
</dbReference>
<dbReference type="InterPro" id="IPR001365">
    <property type="entry name" value="A_deaminase_dom"/>
</dbReference>
<protein>
    <submittedName>
        <fullName evidence="7">Adenosine deaminase family protein</fullName>
    </submittedName>
</protein>
<comment type="similarity">
    <text evidence="2">Belongs to the metallo-dependent hydrolases superfamily. Adenosine and AMP deaminases family.</text>
</comment>
<dbReference type="GO" id="GO:0019239">
    <property type="term" value="F:deaminase activity"/>
    <property type="evidence" value="ECO:0007669"/>
    <property type="project" value="InterPro"/>
</dbReference>
<gene>
    <name evidence="7" type="ORF">bsdcttw_37630</name>
</gene>
<evidence type="ECO:0000256" key="5">
    <source>
        <dbReference type="ARBA" id="ARBA00022833"/>
    </source>
</evidence>
<dbReference type="Pfam" id="PF00962">
    <property type="entry name" value="A_deaminase"/>
    <property type="match status" value="1"/>
</dbReference>
<keyword evidence="5" id="KW-0862">Zinc</keyword>
<proteinExistence type="inferred from homology"/>
<reference evidence="7 8" key="1">
    <citation type="submission" date="2020-08" db="EMBL/GenBank/DDBJ databases">
        <title>Draft genome sequencing of an Anaerocolumna strain isolated from anoxic soil subjected to BSD treatment.</title>
        <authorList>
            <person name="Uek A."/>
            <person name="Tonouchi A."/>
        </authorList>
    </citation>
    <scope>NUCLEOTIDE SEQUENCE [LARGE SCALE GENOMIC DNA]</scope>
    <source>
        <strain evidence="7 8">CTTW</strain>
    </source>
</reference>
<dbReference type="SUPFAM" id="SSF51556">
    <property type="entry name" value="Metallo-dependent hydrolases"/>
    <property type="match status" value="1"/>
</dbReference>
<dbReference type="RefSeq" id="WP_185256367.1">
    <property type="nucleotide sequence ID" value="NZ_AP023368.1"/>
</dbReference>
<organism evidence="7 8">
    <name type="scientific">Anaerocolumna chitinilytica</name>
    <dbReference type="NCBI Taxonomy" id="1727145"/>
    <lineage>
        <taxon>Bacteria</taxon>
        <taxon>Bacillati</taxon>
        <taxon>Bacillota</taxon>
        <taxon>Clostridia</taxon>
        <taxon>Lachnospirales</taxon>
        <taxon>Lachnospiraceae</taxon>
        <taxon>Anaerocolumna</taxon>
    </lineage>
</organism>
<evidence type="ECO:0000256" key="3">
    <source>
        <dbReference type="ARBA" id="ARBA00022723"/>
    </source>
</evidence>
<accession>A0A7I8DR22</accession>
<keyword evidence="8" id="KW-1185">Reference proteome</keyword>
<reference evidence="7 8" key="2">
    <citation type="submission" date="2020-08" db="EMBL/GenBank/DDBJ databases">
        <authorList>
            <person name="Ueki A."/>
            <person name="Tonouchi A."/>
        </authorList>
    </citation>
    <scope>NUCLEOTIDE SEQUENCE [LARGE SCALE GENOMIC DNA]</scope>
    <source>
        <strain evidence="7 8">CTTW</strain>
    </source>
</reference>
<dbReference type="GO" id="GO:0016814">
    <property type="term" value="F:hydrolase activity, acting on carbon-nitrogen (but not peptide) bonds, in cyclic amidines"/>
    <property type="evidence" value="ECO:0007669"/>
    <property type="project" value="UniProtKB-ARBA"/>
</dbReference>
<dbReference type="KEGG" id="acht:bsdcttw_37630"/>
<dbReference type="PANTHER" id="PTHR43114:SF6">
    <property type="entry name" value="ADENINE DEAMINASE"/>
    <property type="match status" value="1"/>
</dbReference>
<dbReference type="AlphaFoldDB" id="A0A7I8DR22"/>
<evidence type="ECO:0000256" key="4">
    <source>
        <dbReference type="ARBA" id="ARBA00022801"/>
    </source>
</evidence>
<evidence type="ECO:0000256" key="2">
    <source>
        <dbReference type="ARBA" id="ARBA00006676"/>
    </source>
</evidence>
<feature type="domain" description="Adenosine deaminase" evidence="6">
    <location>
        <begin position="160"/>
        <end position="308"/>
    </location>
</feature>
<dbReference type="Proteomes" id="UP000515703">
    <property type="component" value="Chromosome"/>
</dbReference>
<evidence type="ECO:0000256" key="1">
    <source>
        <dbReference type="ARBA" id="ARBA00001947"/>
    </source>
</evidence>
<keyword evidence="3" id="KW-0479">Metal-binding</keyword>